<evidence type="ECO:0000313" key="2">
    <source>
        <dbReference type="EMBL" id="CAJ29723.1"/>
    </source>
</evidence>
<accession>Q3V5F5</accession>
<reference evidence="2 3" key="2">
    <citation type="journal article" date="1994" name="Acta Virol.">
        <title>Characterization and sequence analysis of the F2 promoter from corynephage BFK20.</title>
        <authorList>
            <person name="Koptides M."/>
            <person name="Ugorcakova J."/>
            <person name="Baloghova E."/>
            <person name="Bukovska G."/>
            <person name="Timko J."/>
        </authorList>
    </citation>
    <scope>NUCLEOTIDE SEQUENCE [LARGE SCALE GENOMIC DNA]</scope>
</reference>
<dbReference type="KEGG" id="vg:5580380"/>
<reference evidence="2 3" key="3">
    <citation type="journal article" date="2006" name="Virology">
        <title>Complete nucleotide sequence and genome analysis of bacteriophage BFK20--a lytic phage of the industrial producer Brevibacterium flavum.</title>
        <authorList>
            <person name="Bukovska G."/>
            <person name="Klucar L."/>
            <person name="Vlcek C."/>
            <person name="Adamovic J."/>
            <person name="Turna J."/>
            <person name="Timko J."/>
        </authorList>
    </citation>
    <scope>NUCLEOTIDE SEQUENCE [LARGE SCALE GENOMIC DNA]</scope>
</reference>
<dbReference type="OrthoDB" id="2816at10239"/>
<evidence type="ECO:0000256" key="1">
    <source>
        <dbReference type="SAM" id="MobiDB-lite"/>
    </source>
</evidence>
<feature type="region of interest" description="Disordered" evidence="1">
    <location>
        <begin position="1"/>
        <end position="43"/>
    </location>
</feature>
<feature type="compositionally biased region" description="Basic and acidic residues" evidence="1">
    <location>
        <begin position="12"/>
        <end position="28"/>
    </location>
</feature>
<reference evidence="2 3" key="1">
    <citation type="journal article" date="1992" name="J. Gen. Microbiol.">
        <title>Characterization of bacteriophage BFK20 from Brevibacterium flavum.</title>
        <authorList>
            <person name="Koptides M."/>
            <person name="Barak I."/>
            <person name="Sisova M."/>
            <person name="Baloghova E."/>
            <person name="Ugorcakova J."/>
        </authorList>
    </citation>
    <scope>NUCLEOTIDE SEQUENCE [LARGE SCALE GENOMIC DNA]</scope>
</reference>
<dbReference type="EMBL" id="AJ278322">
    <property type="protein sequence ID" value="CAJ29723.1"/>
    <property type="molecule type" value="Genomic_DNA"/>
</dbReference>
<proteinExistence type="predicted"/>
<gene>
    <name evidence="2" type="primary">ORF40</name>
</gene>
<keyword evidence="3" id="KW-1185">Reference proteome</keyword>
<reference evidence="2 3" key="4">
    <citation type="journal article" date="2007" name="Virology">
        <title>Transcriptional profiling of bacteriophage BFK20: coexpression interrogated by "guilt-by-association" algorithm.</title>
        <authorList>
            <person name="Majtan T."/>
            <person name="Halgasova N."/>
            <person name="Bukovska G."/>
            <person name="Timko J."/>
        </authorList>
    </citation>
    <scope>NUCLEOTIDE SEQUENCE [LARGE SCALE GENOMIC DNA]</scope>
</reference>
<protein>
    <submittedName>
        <fullName evidence="2">Gp40</fullName>
    </submittedName>
</protein>
<dbReference type="Proteomes" id="UP000001531">
    <property type="component" value="Segment"/>
</dbReference>
<dbReference type="RefSeq" id="YP_001456770.1">
    <property type="nucleotide sequence ID" value="NC_009799.3"/>
</dbReference>
<dbReference type="GeneID" id="5580380"/>
<organism evidence="2 3">
    <name type="scientific">Corynebacterium phage BFK20</name>
    <dbReference type="NCBI Taxonomy" id="28358"/>
    <lineage>
        <taxon>Viruses</taxon>
        <taxon>Duplodnaviria</taxon>
        <taxon>Heunggongvirae</taxon>
        <taxon>Uroviricota</taxon>
        <taxon>Caudoviricetes</taxon>
        <taxon>Sasvirus</taxon>
        <taxon>Sasvirus BFK20</taxon>
    </lineage>
</organism>
<name>Q3V5F5_9CAUD</name>
<sequence length="351" mass="39199">MQDATALGQVSRFERPQVARHTPHDWRGDSSPVHGFPMPPERAGTKETIAKFGKYHLPDPRTGAPEKFPRATSLAHAIDDKAGLIKWLQRTAILGLKRDPELLDDIDLFADKWEVNKDLDKVIDQAQVLAGNAEASEKGTAIHAWAEEVECHGLPLEHVPDMFREQIAVYLRSLSEYGITCPPGMAERLVWHEESGHVGTLDRLWKLADDTLVIGDLKTSKTTSLSYGLLGFAMQTAIYADAQFMWNPDTSQWEDMPAISNVFSVIAHLPSDAKEPQCEMITLDLQAGREALELAMRIKQARENAKKTVAGIWELPRPEIDLKALVLATRSQDELIALLEHASERVVTRAY</sequence>
<evidence type="ECO:0000313" key="3">
    <source>
        <dbReference type="Proteomes" id="UP000001531"/>
    </source>
</evidence>